<feature type="compositionally biased region" description="Acidic residues" evidence="2">
    <location>
        <begin position="214"/>
        <end position="231"/>
    </location>
</feature>
<dbReference type="InterPro" id="IPR018466">
    <property type="entry name" value="Kre9/Knh1-like_N"/>
</dbReference>
<evidence type="ECO:0000313" key="6">
    <source>
        <dbReference type="Proteomes" id="UP000757232"/>
    </source>
</evidence>
<dbReference type="PANTHER" id="PTHR40633:SF1">
    <property type="entry name" value="GPI ANCHORED SERINE-THREONINE RICH PROTEIN (AFU_ORTHOLOGUE AFUA_1G03630)"/>
    <property type="match status" value="1"/>
</dbReference>
<comment type="caution">
    <text evidence="5">The sequence shown here is derived from an EMBL/GenBank/DDBJ whole genome shotgun (WGS) entry which is preliminary data.</text>
</comment>
<keyword evidence="6" id="KW-1185">Reference proteome</keyword>
<organism evidence="5 6">
    <name type="scientific">Sanghuangporus baumii</name>
    <name type="common">Phellinus baumii</name>
    <dbReference type="NCBI Taxonomy" id="108892"/>
    <lineage>
        <taxon>Eukaryota</taxon>
        <taxon>Fungi</taxon>
        <taxon>Dikarya</taxon>
        <taxon>Basidiomycota</taxon>
        <taxon>Agaricomycotina</taxon>
        <taxon>Agaricomycetes</taxon>
        <taxon>Hymenochaetales</taxon>
        <taxon>Hymenochaetaceae</taxon>
        <taxon>Sanghuangporus</taxon>
    </lineage>
</organism>
<feature type="compositionally biased region" description="Basic and acidic residues" evidence="2">
    <location>
        <begin position="198"/>
        <end position="213"/>
    </location>
</feature>
<evidence type="ECO:0000256" key="3">
    <source>
        <dbReference type="SAM" id="SignalP"/>
    </source>
</evidence>
<feature type="compositionally biased region" description="Low complexity" evidence="2">
    <location>
        <begin position="156"/>
        <end position="180"/>
    </location>
</feature>
<feature type="domain" description="Yeast cell wall synthesis Kre9/Knh1-like N-terminal" evidence="4">
    <location>
        <begin position="28"/>
        <end position="123"/>
    </location>
</feature>
<feature type="signal peptide" evidence="3">
    <location>
        <begin position="1"/>
        <end position="22"/>
    </location>
</feature>
<evidence type="ECO:0000256" key="2">
    <source>
        <dbReference type="SAM" id="MobiDB-lite"/>
    </source>
</evidence>
<dbReference type="AlphaFoldDB" id="A0A9Q5HR86"/>
<feature type="compositionally biased region" description="Low complexity" evidence="2">
    <location>
        <begin position="324"/>
        <end position="333"/>
    </location>
</feature>
<feature type="compositionally biased region" description="Polar residues" evidence="2">
    <location>
        <begin position="234"/>
        <end position="247"/>
    </location>
</feature>
<keyword evidence="1 3" id="KW-0732">Signal</keyword>
<reference evidence="5" key="1">
    <citation type="submission" date="2016-06" db="EMBL/GenBank/DDBJ databases">
        <title>Draft Genome sequence of the fungus Inonotus baumii.</title>
        <authorList>
            <person name="Zhu H."/>
            <person name="Lin W."/>
        </authorList>
    </citation>
    <scope>NUCLEOTIDE SEQUENCE</scope>
    <source>
        <strain evidence="5">821</strain>
    </source>
</reference>
<gene>
    <name evidence="5" type="ORF">A7U60_g8504</name>
</gene>
<dbReference type="PANTHER" id="PTHR40633">
    <property type="entry name" value="MATRIX PROTEIN, PUTATIVE (AFU_ORTHOLOGUE AFUA_8G05410)-RELATED"/>
    <property type="match status" value="1"/>
</dbReference>
<name>A0A9Q5HR86_SANBA</name>
<dbReference type="Proteomes" id="UP000757232">
    <property type="component" value="Unassembled WGS sequence"/>
</dbReference>
<dbReference type="InterPro" id="IPR052982">
    <property type="entry name" value="SRP1/TIP1-like"/>
</dbReference>
<proteinExistence type="predicted"/>
<sequence length="377" mass="39398">MLPVSTLVSLLVVIIFNRRVSAQVQPTTPGPNETYTAGANCAIAWVPDSSGSWTNVTIDLMSGSNNNMSLVTNVATGLDGTDKTLTPFSWTCPEVNPYSTVYFYQLTNGDDISTRAWTTRFTIASPSNETEPAENPQQPDGESVPWGIGHLISRKSVANSSTTTSASSSSISESATASTSVPVSDSAPSNSGKKPHGRKGDGTDSDSHSRTEDDGMDEGEDEEDGADGDDESTQKPATRTRSANISGAKSAAARATGVARTHANSSPDDSDTSSPEYADSDSSSSGASDSDSEGGYQAQSPFSNSDSNPDSYRYPDSYPRYKNSGAADAADSARATTGCRCDFDGDRENGVRAQLELSGVVSTIAPSVIIALVVLYL</sequence>
<feature type="compositionally biased region" description="Polar residues" evidence="2">
    <location>
        <begin position="123"/>
        <end position="140"/>
    </location>
</feature>
<dbReference type="EMBL" id="LNZH02000215">
    <property type="protein sequence ID" value="OCB84518.1"/>
    <property type="molecule type" value="Genomic_DNA"/>
</dbReference>
<dbReference type="Pfam" id="PF10342">
    <property type="entry name" value="Kre9_KNH"/>
    <property type="match status" value="1"/>
</dbReference>
<protein>
    <recommendedName>
        <fullName evidence="4">Yeast cell wall synthesis Kre9/Knh1-like N-terminal domain-containing protein</fullName>
    </recommendedName>
</protein>
<dbReference type="OrthoDB" id="2432613at2759"/>
<feature type="chain" id="PRO_5040416650" description="Yeast cell wall synthesis Kre9/Knh1-like N-terminal domain-containing protein" evidence="3">
    <location>
        <begin position="23"/>
        <end position="377"/>
    </location>
</feature>
<accession>A0A9Q5HR86</accession>
<evidence type="ECO:0000313" key="5">
    <source>
        <dbReference type="EMBL" id="OCB84518.1"/>
    </source>
</evidence>
<feature type="compositionally biased region" description="Polar residues" evidence="2">
    <location>
        <begin position="181"/>
        <end position="192"/>
    </location>
</feature>
<evidence type="ECO:0000259" key="4">
    <source>
        <dbReference type="Pfam" id="PF10342"/>
    </source>
</evidence>
<feature type="compositionally biased region" description="Low complexity" evidence="2">
    <location>
        <begin position="272"/>
        <end position="311"/>
    </location>
</feature>
<evidence type="ECO:0000256" key="1">
    <source>
        <dbReference type="ARBA" id="ARBA00022729"/>
    </source>
</evidence>
<feature type="region of interest" description="Disordered" evidence="2">
    <location>
        <begin position="123"/>
        <end position="333"/>
    </location>
</feature>